<name>A0A078AUZ4_STYLE</name>
<organism evidence="1 2">
    <name type="scientific">Stylonychia lemnae</name>
    <name type="common">Ciliate</name>
    <dbReference type="NCBI Taxonomy" id="5949"/>
    <lineage>
        <taxon>Eukaryota</taxon>
        <taxon>Sar</taxon>
        <taxon>Alveolata</taxon>
        <taxon>Ciliophora</taxon>
        <taxon>Intramacronucleata</taxon>
        <taxon>Spirotrichea</taxon>
        <taxon>Stichotrichia</taxon>
        <taxon>Sporadotrichida</taxon>
        <taxon>Oxytrichidae</taxon>
        <taxon>Stylonychinae</taxon>
        <taxon>Stylonychia</taxon>
    </lineage>
</organism>
<evidence type="ECO:0000313" key="1">
    <source>
        <dbReference type="EMBL" id="CDW84688.1"/>
    </source>
</evidence>
<dbReference type="EMBL" id="CCKQ01013064">
    <property type="protein sequence ID" value="CDW84688.1"/>
    <property type="molecule type" value="Genomic_DNA"/>
</dbReference>
<protein>
    <submittedName>
        <fullName evidence="1">Uncharacterized protein</fullName>
    </submittedName>
</protein>
<reference evidence="1 2" key="1">
    <citation type="submission" date="2014-06" db="EMBL/GenBank/DDBJ databases">
        <authorList>
            <person name="Swart Estienne"/>
        </authorList>
    </citation>
    <scope>NUCLEOTIDE SEQUENCE [LARGE SCALE GENOMIC DNA]</scope>
    <source>
        <strain evidence="1 2">130c</strain>
    </source>
</reference>
<keyword evidence="2" id="KW-1185">Reference proteome</keyword>
<dbReference type="Proteomes" id="UP000039865">
    <property type="component" value="Unassembled WGS sequence"/>
</dbReference>
<proteinExistence type="predicted"/>
<accession>A0A078AUZ4</accession>
<dbReference type="AlphaFoldDB" id="A0A078AUZ4"/>
<sequence length="340" mass="39634">MKQNRTRLKFLEQGGAKTKLVIKKIFVKPFFSHDYNLIINLEECVIYNIADKLSINKNQGIRKFELYRTNNALINLLNQLGIQANPGPTRKFQLLFNPTFKLINCEALKIALGLSTKNVEQFLKMFPNAKDIHIRVKDIDELEKIEFKNESVRKLQIENDKTTNSQKNVLICEVLDLIIDESCKDLRQLTLTNYGFVKNITLNAPQLSKLKINGLLRTRQLSINKTKILSKIQIKGMILEPAQIREISQDQIMNSQFDKKLWIPRILFQNNQNDLKLVKVEYKSSDKNQQQNQFSSQTSIRQFDSVQCKTMEWNRQQGFKGLIEEIETIQKLFPGIPKLY</sequence>
<gene>
    <name evidence="1" type="primary">Contig17230.g18347</name>
    <name evidence="1" type="ORF">STYLEM_13754</name>
</gene>
<evidence type="ECO:0000313" key="2">
    <source>
        <dbReference type="Proteomes" id="UP000039865"/>
    </source>
</evidence>
<dbReference type="InParanoid" id="A0A078AUZ4"/>